<proteinExistence type="predicted"/>
<evidence type="ECO:0000313" key="4">
    <source>
        <dbReference type="EMBL" id="OBA19717.1"/>
    </source>
</evidence>
<dbReference type="Pfam" id="PF04426">
    <property type="entry name" value="Bul1_C"/>
    <property type="match status" value="1"/>
</dbReference>
<evidence type="ECO:0000313" key="5">
    <source>
        <dbReference type="Proteomes" id="UP000092555"/>
    </source>
</evidence>
<evidence type="ECO:0008006" key="6">
    <source>
        <dbReference type="Google" id="ProtNLM"/>
    </source>
</evidence>
<evidence type="ECO:0000259" key="3">
    <source>
        <dbReference type="Pfam" id="PF04426"/>
    </source>
</evidence>
<reference evidence="4 5" key="1">
    <citation type="submission" date="2016-05" db="EMBL/GenBank/DDBJ databases">
        <title>Comparative genomics of biotechnologically important yeasts.</title>
        <authorList>
            <consortium name="DOE Joint Genome Institute"/>
            <person name="Riley R."/>
            <person name="Haridas S."/>
            <person name="Wolfe K.H."/>
            <person name="Lopes M.R."/>
            <person name="Hittinger C.T."/>
            <person name="Goker M."/>
            <person name="Salamov A."/>
            <person name="Wisecaver J."/>
            <person name="Long T.M."/>
            <person name="Aerts A.L."/>
            <person name="Barry K."/>
            <person name="Choi C."/>
            <person name="Clum A."/>
            <person name="Coughlan A.Y."/>
            <person name="Deshpande S."/>
            <person name="Douglass A.P."/>
            <person name="Hanson S.J."/>
            <person name="Klenk H.-P."/>
            <person name="LaButti K."/>
            <person name="Lapidus A."/>
            <person name="Lindquist E."/>
            <person name="Lipzen A."/>
            <person name="Meier-kolthoff J.P."/>
            <person name="Ohm R.A."/>
            <person name="Otillar R.P."/>
            <person name="Pangilinan J."/>
            <person name="Peng Y."/>
            <person name="Rokas A."/>
            <person name="Rosa C.A."/>
            <person name="Scheuner C."/>
            <person name="Sibirny A.A."/>
            <person name="Slot J.C."/>
            <person name="Stielow J.B."/>
            <person name="Sun H."/>
            <person name="Kurtzman C.P."/>
            <person name="Blackwell M."/>
            <person name="Grigoriev I.V."/>
            <person name="Jeffries T.W."/>
        </authorList>
    </citation>
    <scope>NUCLEOTIDE SEQUENCE [LARGE SCALE GENOMIC DNA]</scope>
    <source>
        <strain evidence="4 5">NRRL YB-4993</strain>
    </source>
</reference>
<evidence type="ECO:0000259" key="2">
    <source>
        <dbReference type="Pfam" id="PF04425"/>
    </source>
</evidence>
<organism evidence="4 5">
    <name type="scientific">Metschnikowia bicuspidata var. bicuspidata NRRL YB-4993</name>
    <dbReference type="NCBI Taxonomy" id="869754"/>
    <lineage>
        <taxon>Eukaryota</taxon>
        <taxon>Fungi</taxon>
        <taxon>Dikarya</taxon>
        <taxon>Ascomycota</taxon>
        <taxon>Saccharomycotina</taxon>
        <taxon>Pichiomycetes</taxon>
        <taxon>Metschnikowiaceae</taxon>
        <taxon>Metschnikowia</taxon>
    </lineage>
</organism>
<dbReference type="AlphaFoldDB" id="A0A1A0H735"/>
<dbReference type="OrthoDB" id="4007955at2759"/>
<comment type="caution">
    <text evidence="4">The sequence shown here is derived from an EMBL/GenBank/DDBJ whole genome shotgun (WGS) entry which is preliminary data.</text>
</comment>
<feature type="compositionally biased region" description="Low complexity" evidence="1">
    <location>
        <begin position="44"/>
        <end position="53"/>
    </location>
</feature>
<dbReference type="Pfam" id="PF04425">
    <property type="entry name" value="Bul1_N"/>
    <property type="match status" value="1"/>
</dbReference>
<dbReference type="Proteomes" id="UP000092555">
    <property type="component" value="Unassembled WGS sequence"/>
</dbReference>
<dbReference type="InterPro" id="IPR022794">
    <property type="entry name" value="Bul1_C"/>
</dbReference>
<evidence type="ECO:0000256" key="1">
    <source>
        <dbReference type="SAM" id="MobiDB-lite"/>
    </source>
</evidence>
<feature type="domain" description="Bul1 C-terminal" evidence="3">
    <location>
        <begin position="500"/>
        <end position="729"/>
    </location>
</feature>
<accession>A0A1A0H735</accession>
<dbReference type="RefSeq" id="XP_018710242.1">
    <property type="nucleotide sequence ID" value="XM_018857852.1"/>
</dbReference>
<keyword evidence="5" id="KW-1185">Reference proteome</keyword>
<dbReference type="PANTHER" id="PTHR31904:SF1">
    <property type="entry name" value="BYPASS OF STOP CODON PROTEIN 5-RELATED"/>
    <property type="match status" value="1"/>
</dbReference>
<feature type="region of interest" description="Disordered" evidence="1">
    <location>
        <begin position="24"/>
        <end position="62"/>
    </location>
</feature>
<dbReference type="InterPro" id="IPR039634">
    <property type="entry name" value="Bul1-like"/>
</dbReference>
<dbReference type="EMBL" id="LXTC01000005">
    <property type="protein sequence ID" value="OBA19717.1"/>
    <property type="molecule type" value="Genomic_DNA"/>
</dbReference>
<protein>
    <recommendedName>
        <fullName evidence="6">Bul1 N-terminal domain-containing protein</fullName>
    </recommendedName>
</protein>
<dbReference type="InterPro" id="IPR007519">
    <property type="entry name" value="Bul1_N"/>
</dbReference>
<name>A0A1A0H735_9ASCO</name>
<dbReference type="PANTHER" id="PTHR31904">
    <property type="entry name" value="BYPASS OF STOP CODON PROTEIN 5-RELATED"/>
    <property type="match status" value="1"/>
</dbReference>
<dbReference type="GeneID" id="30030828"/>
<feature type="domain" description="Bul1 N-terminal" evidence="2">
    <location>
        <begin position="6"/>
        <end position="411"/>
    </location>
</feature>
<dbReference type="STRING" id="869754.A0A1A0H735"/>
<gene>
    <name evidence="4" type="ORF">METBIDRAFT_44923</name>
</gene>
<sequence length="733" mass="82802">MEPKAAQKTDPVWSILPSYDMYQNTFNGGQDPPQYGEAASVHESSYSPSYLSSDANTETTPATSYENRLNLDVADTVLSTSSPSLIVADESTHTWRETILDNIDNLRNYSSSDNSYTQNVELSVHFTEDVGQSGVVPKHIDPLQFEYKQGDYLNGYILIKNNCSFPLPFNMFYVLFEGNLTVTDKGHTPKKEKIKVRKYLEMYDFAASWNQSRIDRLLSEKNDGQTTCLGLIDPVDLAKLRIAGRELEPGVLYKRFFTFKIPERLLDTECNNHNLPSHTALPPTLGLSEKEKRLMGNLWETSNDFSFIDTSTNYSVLARFIGKASDFKVNDKFDLDTKLIDAAGDEFIIFRESRSFIRVVQESLVLSSAEKHMNAETARILYDNLFGRIQEKLELGAQMRKLLAEGKPVTNILPANNSIANSGDAVSNALKTRHLYTRLDDLSKRIDSEIIKPKDYLISIPIIKKRLLGAVKYQGMFQISSPKTDYILNYMSPRRFKNASENKNLWKLEAPIKISFQPADCLQGAKAPYISNIVPELVVFTMKAGKFPVPVEITHDHLFQNKSCKIVDFKLTDNFENIVQKPFKKFSLEFYSALKEIGSKDFKVEKSLLEDVCALAAVESKTNHLSLRNAFIIETDGSVKDLETQPAIEMESRDGIFCKEFSLVVDASKAQKKSPSTKNISADYSSVDEFCLVPSFQNCSLARMYYLRLLIKISTGEMIELKLPVTIAKIPSN</sequence>